<dbReference type="InterPro" id="IPR025500">
    <property type="entry name" value="DUF4390"/>
</dbReference>
<protein>
    <submittedName>
        <fullName evidence="2">Uncharacterized protein DUF4390</fullName>
    </submittedName>
</protein>
<dbReference type="Pfam" id="PF14334">
    <property type="entry name" value="DUF4390"/>
    <property type="match status" value="1"/>
</dbReference>
<gene>
    <name evidence="2" type="ORF">DFP86_105226</name>
</gene>
<proteinExistence type="predicted"/>
<organism evidence="2 3">
    <name type="scientific">Paludibacterium purpuratum</name>
    <dbReference type="NCBI Taxonomy" id="1144873"/>
    <lineage>
        <taxon>Bacteria</taxon>
        <taxon>Pseudomonadati</taxon>
        <taxon>Pseudomonadota</taxon>
        <taxon>Betaproteobacteria</taxon>
        <taxon>Neisseriales</taxon>
        <taxon>Chromobacteriaceae</taxon>
        <taxon>Paludibacterium</taxon>
    </lineage>
</organism>
<name>A0A4R7B9S2_9NEIS</name>
<feature type="signal peptide" evidence="1">
    <location>
        <begin position="1"/>
        <end position="28"/>
    </location>
</feature>
<reference evidence="2 3" key="1">
    <citation type="submission" date="2019-03" db="EMBL/GenBank/DDBJ databases">
        <title>Genomic Encyclopedia of Type Strains, Phase III (KMG-III): the genomes of soil and plant-associated and newly described type strains.</title>
        <authorList>
            <person name="Whitman W."/>
        </authorList>
    </citation>
    <scope>NUCLEOTIDE SEQUENCE [LARGE SCALE GENOMIC DNA]</scope>
    <source>
        <strain evidence="2 3">CECT 8976</strain>
    </source>
</reference>
<comment type="caution">
    <text evidence="2">The sequence shown here is derived from an EMBL/GenBank/DDBJ whole genome shotgun (WGS) entry which is preliminary data.</text>
</comment>
<accession>A0A4R7B9S2</accession>
<dbReference type="EMBL" id="SNZP01000005">
    <property type="protein sequence ID" value="TDR80357.1"/>
    <property type="molecule type" value="Genomic_DNA"/>
</dbReference>
<sequence>MTAFITRCLRNVSWLVCLLVCLSHFAWADSISARRAEAELVDGQLAISTRFGIKLPPGLSEALTQGVPLTFRLEFELTRPRTTAYYLNLSQWFAPHASIIFKLSYQPLTDRYRVTIGSFSNYYASLNDAMRAIGAIQSWRVLNAGTLSGDTPDQVAGRVRLVLDISELPKPFQLNALGSADWTLGSNWVALDMKGRS</sequence>
<dbReference type="Proteomes" id="UP000295611">
    <property type="component" value="Unassembled WGS sequence"/>
</dbReference>
<evidence type="ECO:0000313" key="3">
    <source>
        <dbReference type="Proteomes" id="UP000295611"/>
    </source>
</evidence>
<evidence type="ECO:0000256" key="1">
    <source>
        <dbReference type="SAM" id="SignalP"/>
    </source>
</evidence>
<keyword evidence="1" id="KW-0732">Signal</keyword>
<keyword evidence="3" id="KW-1185">Reference proteome</keyword>
<feature type="chain" id="PRO_5020519964" evidence="1">
    <location>
        <begin position="29"/>
        <end position="197"/>
    </location>
</feature>
<evidence type="ECO:0000313" key="2">
    <source>
        <dbReference type="EMBL" id="TDR80357.1"/>
    </source>
</evidence>
<dbReference type="OrthoDB" id="5298153at2"/>
<dbReference type="AlphaFoldDB" id="A0A4R7B9S2"/>